<gene>
    <name evidence="5" type="ORF">QIS96_29875</name>
</gene>
<dbReference type="CDD" id="cd15482">
    <property type="entry name" value="Sialidase_non-viral"/>
    <property type="match status" value="2"/>
</dbReference>
<dbReference type="InterPro" id="IPR006311">
    <property type="entry name" value="TAT_signal"/>
</dbReference>
<feature type="chain" id="PRO_5045135449" evidence="3">
    <location>
        <begin position="46"/>
        <end position="762"/>
    </location>
</feature>
<dbReference type="SUPFAM" id="SSF110296">
    <property type="entry name" value="Oligoxyloglucan reducing end-specific cellobiohydrolase"/>
    <property type="match status" value="2"/>
</dbReference>
<reference evidence="5 6" key="1">
    <citation type="submission" date="2023-05" db="EMBL/GenBank/DDBJ databases">
        <title>Draft genome sequence of Streptomyces sp. B-S-A6 isolated from a cave soil in Thailand.</title>
        <authorList>
            <person name="Chamroensaksri N."/>
            <person name="Muangham S."/>
        </authorList>
    </citation>
    <scope>NUCLEOTIDE SEQUENCE [LARGE SCALE GENOMIC DNA]</scope>
    <source>
        <strain evidence="5 6">B-S-A6</strain>
    </source>
</reference>
<dbReference type="EMBL" id="JASCIQ010000039">
    <property type="protein sequence ID" value="MDI3408012.1"/>
    <property type="molecule type" value="Genomic_DNA"/>
</dbReference>
<dbReference type="RefSeq" id="WP_282545916.1">
    <property type="nucleotide sequence ID" value="NZ_JASCIQ010000039.1"/>
</dbReference>
<dbReference type="PANTHER" id="PTHR43739:SF5">
    <property type="entry name" value="EXO-ALPHA-SIALIDASE"/>
    <property type="match status" value="1"/>
</dbReference>
<evidence type="ECO:0000256" key="1">
    <source>
        <dbReference type="ARBA" id="ARBA00022737"/>
    </source>
</evidence>
<evidence type="ECO:0000256" key="2">
    <source>
        <dbReference type="SAM" id="MobiDB-lite"/>
    </source>
</evidence>
<keyword evidence="3" id="KW-0732">Signal</keyword>
<proteinExistence type="predicted"/>
<evidence type="ECO:0000256" key="3">
    <source>
        <dbReference type="SAM" id="SignalP"/>
    </source>
</evidence>
<dbReference type="InterPro" id="IPR052025">
    <property type="entry name" value="Xyloglucanase_GH74"/>
</dbReference>
<dbReference type="Gene3D" id="2.130.10.10">
    <property type="entry name" value="YVTN repeat-like/Quinoprotein amine dehydrogenase"/>
    <property type="match status" value="4"/>
</dbReference>
<dbReference type="PANTHER" id="PTHR43739">
    <property type="entry name" value="XYLOGLUCANASE (EUROFUNG)"/>
    <property type="match status" value="1"/>
</dbReference>
<keyword evidence="6" id="KW-1185">Reference proteome</keyword>
<keyword evidence="5" id="KW-0378">Hydrolase</keyword>
<dbReference type="GO" id="GO:0016787">
    <property type="term" value="F:hydrolase activity"/>
    <property type="evidence" value="ECO:0007669"/>
    <property type="project" value="UniProtKB-KW"/>
</dbReference>
<feature type="signal peptide" evidence="3">
    <location>
        <begin position="1"/>
        <end position="45"/>
    </location>
</feature>
<dbReference type="Proteomes" id="UP001223978">
    <property type="component" value="Unassembled WGS sequence"/>
</dbReference>
<organism evidence="5 6">
    <name type="scientific">Streptomyces cavernicola</name>
    <dbReference type="NCBI Taxonomy" id="3043613"/>
    <lineage>
        <taxon>Bacteria</taxon>
        <taxon>Bacillati</taxon>
        <taxon>Actinomycetota</taxon>
        <taxon>Actinomycetes</taxon>
        <taxon>Kitasatosporales</taxon>
        <taxon>Streptomycetaceae</taxon>
        <taxon>Streptomyces</taxon>
    </lineage>
</organism>
<dbReference type="InterPro" id="IPR036278">
    <property type="entry name" value="Sialidase_sf"/>
</dbReference>
<keyword evidence="1" id="KW-0677">Repeat</keyword>
<name>A0ABT6SII4_9ACTN</name>
<dbReference type="PROSITE" id="PS51318">
    <property type="entry name" value="TAT"/>
    <property type="match status" value="1"/>
</dbReference>
<dbReference type="InterPro" id="IPR031778">
    <property type="entry name" value="Sortilin_N"/>
</dbReference>
<comment type="caution">
    <text evidence="5">The sequence shown here is derived from an EMBL/GenBank/DDBJ whole genome shotgun (WGS) entry which is preliminary data.</text>
</comment>
<sequence>MLRPSTARPDARERRPRRGGPRRRLLQLALAPLAGLALLAAPADAAPPPPDDEYRPVRGPSAPAEYRYRQKALPGETLPRHAHADAAAEARELPVGGGDWKSLGPTNIGGRIVSLALDPQRADTLYAAAASGGIWRSTDAGRTFEPAWPDDATQAMGAVATSPDGTLYAGTGEPNPGGGSITYEGTGLYRSTDGGKSWKPSGLRDSGAISAITVDPDHPKRVYAAAAGSLYNGGGDRGVYRSDDGGRSWKRILEGANEFTGATEIFVQDERLYAVLWDHRRTPEKRTYGGVGSGVFRSDDDGRSWERLGGGLPEAGPDVGRIGLAVAGDRVYALVNTTAGPFQGFYASDDGGDSFVQSAADDQLKGSQSTFGWWFSKIWADPADPTHLHAAGVPLMTSKDAGATWTYDDTSIHVDQHAMVWDPRKPGRVYLGNDGGVYRSDANGDGGWVRAEHQPYTQLYSAAITPEDPSRISGGAQDNGSIRSWGGERFNEYLGGDGEENLIDPTDPDKVIACYQYGNCFRSTDGGDTMTYFADATTYQRRNWFTPVVHDPSDPRVLYYGAEVVNRSTDGGKTWKAISPDLSGGPGDDPNYPNYGTVSSIAPAGDGRTVYAGTDDGRVWVTEDGGANWTKIAEGRPWVTRVVVDPNDPSRVFTTHSGYRSGSPLAHVYGSTDGGRTWKNLSGNLPDAPVNDLVVDVGSASGSLVVGTDQGVFRSPSGSGDDWQRYGHGLPAVPVDDIEYDPSRGRLVAATFGRGFYELGAE</sequence>
<dbReference type="InterPro" id="IPR015943">
    <property type="entry name" value="WD40/YVTN_repeat-like_dom_sf"/>
</dbReference>
<evidence type="ECO:0000259" key="4">
    <source>
        <dbReference type="Pfam" id="PF15902"/>
    </source>
</evidence>
<dbReference type="Pfam" id="PF02012">
    <property type="entry name" value="BNR"/>
    <property type="match status" value="1"/>
</dbReference>
<evidence type="ECO:0000313" key="6">
    <source>
        <dbReference type="Proteomes" id="UP001223978"/>
    </source>
</evidence>
<feature type="region of interest" description="Disordered" evidence="2">
    <location>
        <begin position="41"/>
        <end position="61"/>
    </location>
</feature>
<feature type="domain" description="Sortilin N-terminal" evidence="4">
    <location>
        <begin position="565"/>
        <end position="683"/>
    </location>
</feature>
<feature type="compositionally biased region" description="Basic residues" evidence="2">
    <location>
        <begin position="14"/>
        <end position="23"/>
    </location>
</feature>
<evidence type="ECO:0000313" key="5">
    <source>
        <dbReference type="EMBL" id="MDI3408012.1"/>
    </source>
</evidence>
<dbReference type="SUPFAM" id="SSF50939">
    <property type="entry name" value="Sialidases"/>
    <property type="match status" value="1"/>
</dbReference>
<accession>A0ABT6SII4</accession>
<feature type="region of interest" description="Disordered" evidence="2">
    <location>
        <begin position="1"/>
        <end position="23"/>
    </location>
</feature>
<protein>
    <submittedName>
        <fullName evidence="5">Glycosyl hydrolase</fullName>
    </submittedName>
</protein>
<dbReference type="Pfam" id="PF15902">
    <property type="entry name" value="Sortilin-Vps10"/>
    <property type="match status" value="1"/>
</dbReference>
<dbReference type="InterPro" id="IPR002860">
    <property type="entry name" value="BNR_rpt"/>
</dbReference>